<dbReference type="EMBL" id="QPKV01000008">
    <property type="protein sequence ID" value="RDC55146.1"/>
    <property type="molecule type" value="Genomic_DNA"/>
</dbReference>
<keyword evidence="2" id="KW-1185">Reference proteome</keyword>
<proteinExistence type="predicted"/>
<name>A0A369PWQ3_9SPHI</name>
<dbReference type="AlphaFoldDB" id="A0A369PWQ3"/>
<dbReference type="Proteomes" id="UP000253961">
    <property type="component" value="Unassembled WGS sequence"/>
</dbReference>
<reference evidence="1 2" key="1">
    <citation type="submission" date="2018-07" db="EMBL/GenBank/DDBJ databases">
        <title>Pedobacter sp. nov., isolated from soil.</title>
        <authorList>
            <person name="Zhou L.Y."/>
            <person name="Du Z.J."/>
        </authorList>
    </citation>
    <scope>NUCLEOTIDE SEQUENCE [LARGE SCALE GENOMIC DNA]</scope>
    <source>
        <strain evidence="1 2">JDX94</strain>
    </source>
</reference>
<accession>A0A369PWQ3</accession>
<organism evidence="1 2">
    <name type="scientific">Pedobacter chinensis</name>
    <dbReference type="NCBI Taxonomy" id="2282421"/>
    <lineage>
        <taxon>Bacteria</taxon>
        <taxon>Pseudomonadati</taxon>
        <taxon>Bacteroidota</taxon>
        <taxon>Sphingobacteriia</taxon>
        <taxon>Sphingobacteriales</taxon>
        <taxon>Sphingobacteriaceae</taxon>
        <taxon>Pedobacter</taxon>
    </lineage>
</organism>
<protein>
    <submittedName>
        <fullName evidence="1">Uncharacterized protein</fullName>
    </submittedName>
</protein>
<sequence length="213" mass="24350">MRNIYYSIVIILITLTTCITYNALAQGSIDNFNHQEFAINEKIDGNQIIEVLFKERYLFNKNLIRHSNRIAQLPQTRFILKGNQSVITFDGHDYLFNNGQIVEIKGVQLSKAALTAITERITLLDRIQKDCSESVNAEYNRENRDLQYIKAIDRQYFSALKQLSSITANIAAKARKPNASITIEMAMAQINIPDVSVNHNKENELDLTINDIK</sequence>
<evidence type="ECO:0000313" key="2">
    <source>
        <dbReference type="Proteomes" id="UP000253961"/>
    </source>
</evidence>
<comment type="caution">
    <text evidence="1">The sequence shown here is derived from an EMBL/GenBank/DDBJ whole genome shotgun (WGS) entry which is preliminary data.</text>
</comment>
<gene>
    <name evidence="1" type="ORF">DU508_18520</name>
</gene>
<evidence type="ECO:0000313" key="1">
    <source>
        <dbReference type="EMBL" id="RDC55146.1"/>
    </source>
</evidence>